<dbReference type="HAMAP" id="MF_01341">
    <property type="entry name" value="Ribosomal_uL15"/>
    <property type="match status" value="1"/>
</dbReference>
<dbReference type="GO" id="GO:0005840">
    <property type="term" value="C:ribosome"/>
    <property type="evidence" value="ECO:0007669"/>
    <property type="project" value="UniProtKB-KW"/>
</dbReference>
<dbReference type="InterPro" id="IPR036227">
    <property type="entry name" value="Ribosomal_uL15/eL18_sf"/>
</dbReference>
<dbReference type="PANTHER" id="PTHR12934:SF11">
    <property type="entry name" value="LARGE RIBOSOMAL SUBUNIT PROTEIN UL15M"/>
    <property type="match status" value="1"/>
</dbReference>
<evidence type="ECO:0000256" key="7">
    <source>
        <dbReference type="SAM" id="MobiDB-lite"/>
    </source>
</evidence>
<evidence type="ECO:0000256" key="4">
    <source>
        <dbReference type="ARBA" id="ARBA00023274"/>
    </source>
</evidence>
<dbReference type="InterPro" id="IPR005749">
    <property type="entry name" value="Ribosomal_uL15_bac-type"/>
</dbReference>
<keyword evidence="5" id="KW-0694">RNA-binding</keyword>
<keyword evidence="2 5" id="KW-0699">rRNA-binding</keyword>
<keyword evidence="3 5" id="KW-0689">Ribosomal protein</keyword>
<comment type="subunit">
    <text evidence="5">Part of the 50S ribosomal subunit.</text>
</comment>
<proteinExistence type="inferred from homology"/>
<dbReference type="Pfam" id="PF00828">
    <property type="entry name" value="Ribosomal_L27A"/>
    <property type="match status" value="1"/>
</dbReference>
<feature type="domain" description="Large ribosomal subunit protein uL15/eL18" evidence="8">
    <location>
        <begin position="76"/>
        <end position="143"/>
    </location>
</feature>
<feature type="region of interest" description="Disordered" evidence="7">
    <location>
        <begin position="1"/>
        <end position="48"/>
    </location>
</feature>
<evidence type="ECO:0000256" key="3">
    <source>
        <dbReference type="ARBA" id="ARBA00022980"/>
    </source>
</evidence>
<protein>
    <recommendedName>
        <fullName evidence="5">Large ribosomal subunit protein uL15</fullName>
    </recommendedName>
</protein>
<dbReference type="SUPFAM" id="SSF52080">
    <property type="entry name" value="Ribosomal proteins L15p and L18e"/>
    <property type="match status" value="1"/>
</dbReference>
<comment type="function">
    <text evidence="5">Binds to the 23S rRNA.</text>
</comment>
<comment type="similarity">
    <text evidence="1 5 6">Belongs to the universal ribosomal protein uL15 family.</text>
</comment>
<evidence type="ECO:0000259" key="8">
    <source>
        <dbReference type="Pfam" id="PF00828"/>
    </source>
</evidence>
<sequence length="146" mass="15666">MKLHTMKPAEGARKQRKRVGRGTGSGHGKTSGRGHDGQNSRSGGGVRLGFEGGQIPLFQRLPKRGFTNINRKEYAIVNLDTLNRFDEGTEVTPELLIETGIVSNAKSGIKILGNGTLEKKITVKAHKFSASAKEAIEKAGGQTEVV</sequence>
<feature type="compositionally biased region" description="Gly residues" evidence="7">
    <location>
        <begin position="21"/>
        <end position="31"/>
    </location>
</feature>
<gene>
    <name evidence="5 9" type="primary">rplO</name>
    <name evidence="9" type="ORF">ACFPRA_15185</name>
</gene>
<organism evidence="9 10">
    <name type="scientific">Sporosarcina soli</name>
    <dbReference type="NCBI Taxonomy" id="334736"/>
    <lineage>
        <taxon>Bacteria</taxon>
        <taxon>Bacillati</taxon>
        <taxon>Bacillota</taxon>
        <taxon>Bacilli</taxon>
        <taxon>Bacillales</taxon>
        <taxon>Caryophanaceae</taxon>
        <taxon>Sporosarcina</taxon>
    </lineage>
</organism>
<evidence type="ECO:0000313" key="10">
    <source>
        <dbReference type="Proteomes" id="UP001596109"/>
    </source>
</evidence>
<keyword evidence="10" id="KW-1185">Reference proteome</keyword>
<dbReference type="PROSITE" id="PS00475">
    <property type="entry name" value="RIBOSOMAL_L15"/>
    <property type="match status" value="1"/>
</dbReference>
<accession>A0ABW0TPE8</accession>
<dbReference type="EMBL" id="JBHSNO010000007">
    <property type="protein sequence ID" value="MFC5590248.1"/>
    <property type="molecule type" value="Genomic_DNA"/>
</dbReference>
<comment type="caution">
    <text evidence="9">The sequence shown here is derived from an EMBL/GenBank/DDBJ whole genome shotgun (WGS) entry which is preliminary data.</text>
</comment>
<dbReference type="NCBIfam" id="TIGR01071">
    <property type="entry name" value="rplO_bact"/>
    <property type="match status" value="1"/>
</dbReference>
<dbReference type="Gene3D" id="3.100.10.10">
    <property type="match status" value="1"/>
</dbReference>
<reference evidence="10" key="1">
    <citation type="journal article" date="2019" name="Int. J. Syst. Evol. Microbiol.">
        <title>The Global Catalogue of Microorganisms (GCM) 10K type strain sequencing project: providing services to taxonomists for standard genome sequencing and annotation.</title>
        <authorList>
            <consortium name="The Broad Institute Genomics Platform"/>
            <consortium name="The Broad Institute Genome Sequencing Center for Infectious Disease"/>
            <person name="Wu L."/>
            <person name="Ma J."/>
        </authorList>
    </citation>
    <scope>NUCLEOTIDE SEQUENCE [LARGE SCALE GENOMIC DNA]</scope>
    <source>
        <strain evidence="10">CGMCC 4.1434</strain>
    </source>
</reference>
<dbReference type="RefSeq" id="WP_381436360.1">
    <property type="nucleotide sequence ID" value="NZ_JBHSNO010000007.1"/>
</dbReference>
<dbReference type="PANTHER" id="PTHR12934">
    <property type="entry name" value="50S RIBOSOMAL PROTEIN L15"/>
    <property type="match status" value="1"/>
</dbReference>
<evidence type="ECO:0000256" key="5">
    <source>
        <dbReference type="HAMAP-Rule" id="MF_01341"/>
    </source>
</evidence>
<dbReference type="InterPro" id="IPR030878">
    <property type="entry name" value="Ribosomal_uL15"/>
</dbReference>
<dbReference type="Proteomes" id="UP001596109">
    <property type="component" value="Unassembled WGS sequence"/>
</dbReference>
<keyword evidence="4 5" id="KW-0687">Ribonucleoprotein</keyword>
<name>A0ABW0TPE8_9BACL</name>
<dbReference type="InterPro" id="IPR021131">
    <property type="entry name" value="Ribosomal_uL15/eL18"/>
</dbReference>
<evidence type="ECO:0000256" key="1">
    <source>
        <dbReference type="ARBA" id="ARBA00007320"/>
    </source>
</evidence>
<evidence type="ECO:0000256" key="6">
    <source>
        <dbReference type="RuleBase" id="RU003888"/>
    </source>
</evidence>
<dbReference type="InterPro" id="IPR001196">
    <property type="entry name" value="Ribosomal_uL15_CS"/>
</dbReference>
<evidence type="ECO:0000256" key="2">
    <source>
        <dbReference type="ARBA" id="ARBA00022730"/>
    </source>
</evidence>
<evidence type="ECO:0000313" key="9">
    <source>
        <dbReference type="EMBL" id="MFC5590248.1"/>
    </source>
</evidence>